<keyword evidence="2" id="KW-0808">Transferase</keyword>
<dbReference type="GO" id="GO:0008897">
    <property type="term" value="F:holo-[acyl-carrier-protein] synthase activity"/>
    <property type="evidence" value="ECO:0007669"/>
    <property type="project" value="InterPro"/>
</dbReference>
<reference evidence="4 5" key="1">
    <citation type="journal article" date="2018" name="Mar. Genomics">
        <title>Complete genome sequence of Marinifilaceae bacterium strain SPP2, isolated from the Antarctic marine sediment.</title>
        <authorList>
            <person name="Watanabe M."/>
            <person name="Kojima H."/>
            <person name="Fukui M."/>
        </authorList>
    </citation>
    <scope>NUCLEOTIDE SEQUENCE [LARGE SCALE GENOMIC DNA]</scope>
    <source>
        <strain evidence="4 5">SPP2</strain>
    </source>
</reference>
<gene>
    <name evidence="4" type="ORF">ALGA_1121</name>
</gene>
<dbReference type="KEGG" id="mbas:ALGA_1121"/>
<sequence>MPICKQIQINDSCRLIVWNTTEPLKELLQNVHLTASELARLNSFGSESRKIEFVATRCLVQFSLGQEVLIENDEHGKPHLINSNLNISVSHTKSYVGILIGDKYSVALDMEYLSDRVNRIASRFLSKSELNNIEDENKILHLYQHWCAKECLIKMYGKKDVHLIDELKIAPFSSSDSHFLGQVCRTDFSENYTFHYLQFDNHLLVYSCKETPTAID</sequence>
<evidence type="ECO:0000256" key="2">
    <source>
        <dbReference type="ARBA" id="ARBA00022679"/>
    </source>
</evidence>
<dbReference type="EMBL" id="AP018042">
    <property type="protein sequence ID" value="BAX79507.1"/>
    <property type="molecule type" value="Genomic_DNA"/>
</dbReference>
<evidence type="ECO:0000313" key="4">
    <source>
        <dbReference type="EMBL" id="BAX79507.1"/>
    </source>
</evidence>
<dbReference type="Pfam" id="PF01648">
    <property type="entry name" value="ACPS"/>
    <property type="match status" value="1"/>
</dbReference>
<dbReference type="GO" id="GO:0005829">
    <property type="term" value="C:cytosol"/>
    <property type="evidence" value="ECO:0007669"/>
    <property type="project" value="TreeGrafter"/>
</dbReference>
<name>A0A1Y1CGL0_9BACT</name>
<dbReference type="InterPro" id="IPR050559">
    <property type="entry name" value="P-Pant_transferase_sf"/>
</dbReference>
<dbReference type="Gene3D" id="3.90.470.20">
    <property type="entry name" value="4'-phosphopantetheinyl transferase domain"/>
    <property type="match status" value="2"/>
</dbReference>
<dbReference type="AlphaFoldDB" id="A0A1Y1CGL0"/>
<dbReference type="InterPro" id="IPR008278">
    <property type="entry name" value="4-PPantetheinyl_Trfase_dom"/>
</dbReference>
<dbReference type="SUPFAM" id="SSF56214">
    <property type="entry name" value="4'-phosphopantetheinyl transferase"/>
    <property type="match status" value="2"/>
</dbReference>
<dbReference type="PANTHER" id="PTHR12215:SF10">
    <property type="entry name" value="L-AMINOADIPATE-SEMIALDEHYDE DEHYDROGENASE-PHOSPHOPANTETHEINYL TRANSFERASE"/>
    <property type="match status" value="1"/>
</dbReference>
<organism evidence="4 5">
    <name type="scientific">Labilibaculum antarcticum</name>
    <dbReference type="NCBI Taxonomy" id="1717717"/>
    <lineage>
        <taxon>Bacteria</taxon>
        <taxon>Pseudomonadati</taxon>
        <taxon>Bacteroidota</taxon>
        <taxon>Bacteroidia</taxon>
        <taxon>Marinilabiliales</taxon>
        <taxon>Marinifilaceae</taxon>
        <taxon>Labilibaculum</taxon>
    </lineage>
</organism>
<evidence type="ECO:0000313" key="5">
    <source>
        <dbReference type="Proteomes" id="UP000218267"/>
    </source>
</evidence>
<dbReference type="InterPro" id="IPR037143">
    <property type="entry name" value="4-PPantetheinyl_Trfase_dom_sf"/>
</dbReference>
<feature type="domain" description="4'-phosphopantetheinyl transferase" evidence="3">
    <location>
        <begin position="106"/>
        <end position="202"/>
    </location>
</feature>
<accession>A0A1Y1CGL0</accession>
<dbReference type="GO" id="GO:0019878">
    <property type="term" value="P:lysine biosynthetic process via aminoadipic acid"/>
    <property type="evidence" value="ECO:0007669"/>
    <property type="project" value="TreeGrafter"/>
</dbReference>
<reference evidence="5" key="2">
    <citation type="journal article" date="2020" name="Antonie Van Leeuwenhoek">
        <title>Labilibaculum antarcticum sp. nov., a novel facultative anaerobic, psychrotorelant bacterium isolated from marine sediment of Antarctica.</title>
        <authorList>
            <person name="Watanabe M."/>
            <person name="Kojima H."/>
            <person name="Fukui M."/>
        </authorList>
    </citation>
    <scope>NUCLEOTIDE SEQUENCE [LARGE SCALE GENOMIC DNA]</scope>
    <source>
        <strain evidence="5">SPP2</strain>
    </source>
</reference>
<evidence type="ECO:0000256" key="1">
    <source>
        <dbReference type="ARBA" id="ARBA00010990"/>
    </source>
</evidence>
<comment type="similarity">
    <text evidence="1">Belongs to the P-Pant transferase superfamily. Gsp/Sfp/HetI/AcpT family.</text>
</comment>
<dbReference type="OrthoDB" id="1190494at2"/>
<protein>
    <recommendedName>
        <fullName evidence="3">4'-phosphopantetheinyl transferase domain-containing protein</fullName>
    </recommendedName>
</protein>
<proteinExistence type="inferred from homology"/>
<dbReference type="RefSeq" id="WP_096428406.1">
    <property type="nucleotide sequence ID" value="NZ_AP018042.1"/>
</dbReference>
<dbReference type="GO" id="GO:0000287">
    <property type="term" value="F:magnesium ion binding"/>
    <property type="evidence" value="ECO:0007669"/>
    <property type="project" value="InterPro"/>
</dbReference>
<evidence type="ECO:0000259" key="3">
    <source>
        <dbReference type="Pfam" id="PF01648"/>
    </source>
</evidence>
<dbReference type="PANTHER" id="PTHR12215">
    <property type="entry name" value="PHOSPHOPANTETHEINE TRANSFERASE"/>
    <property type="match status" value="1"/>
</dbReference>
<keyword evidence="5" id="KW-1185">Reference proteome</keyword>
<dbReference type="Proteomes" id="UP000218267">
    <property type="component" value="Chromosome"/>
</dbReference>